<dbReference type="GO" id="GO:0003964">
    <property type="term" value="F:RNA-directed DNA polymerase activity"/>
    <property type="evidence" value="ECO:0007669"/>
    <property type="project" value="UniProtKB-KW"/>
</dbReference>
<dbReference type="Pfam" id="PF00078">
    <property type="entry name" value="RVT_1"/>
    <property type="match status" value="1"/>
</dbReference>
<dbReference type="InterPro" id="IPR053134">
    <property type="entry name" value="RNA-dir_DNA_polymerase"/>
</dbReference>
<dbReference type="Pfam" id="PF08284">
    <property type="entry name" value="RVP_2"/>
    <property type="match status" value="1"/>
</dbReference>
<dbReference type="Proteomes" id="UP001151760">
    <property type="component" value="Unassembled WGS sequence"/>
</dbReference>
<feature type="region of interest" description="Disordered" evidence="1">
    <location>
        <begin position="367"/>
        <end position="396"/>
    </location>
</feature>
<feature type="compositionally biased region" description="Low complexity" evidence="1">
    <location>
        <begin position="374"/>
        <end position="396"/>
    </location>
</feature>
<dbReference type="PANTHER" id="PTHR24559">
    <property type="entry name" value="TRANSPOSON TY3-I GAG-POL POLYPROTEIN"/>
    <property type="match status" value="1"/>
</dbReference>
<dbReference type="Gene3D" id="3.30.70.270">
    <property type="match status" value="2"/>
</dbReference>
<dbReference type="InterPro" id="IPR000477">
    <property type="entry name" value="RT_dom"/>
</dbReference>
<feature type="domain" description="Reverse transcriptase" evidence="2">
    <location>
        <begin position="632"/>
        <end position="852"/>
    </location>
</feature>
<name>A0ABQ5EFF2_9ASTR</name>
<evidence type="ECO:0000313" key="3">
    <source>
        <dbReference type="EMBL" id="GJT49571.1"/>
    </source>
</evidence>
<protein>
    <submittedName>
        <fullName evidence="3">Reverse transcriptase domain-containing protein</fullName>
    </submittedName>
</protein>
<evidence type="ECO:0000313" key="4">
    <source>
        <dbReference type="Proteomes" id="UP001151760"/>
    </source>
</evidence>
<gene>
    <name evidence="3" type="ORF">Tco_0975728</name>
</gene>
<dbReference type="PANTHER" id="PTHR24559:SF427">
    <property type="entry name" value="RNA-DIRECTED DNA POLYMERASE"/>
    <property type="match status" value="1"/>
</dbReference>
<dbReference type="InterPro" id="IPR043128">
    <property type="entry name" value="Rev_trsase/Diguanyl_cyclase"/>
</dbReference>
<comment type="caution">
    <text evidence="3">The sequence shown here is derived from an EMBL/GenBank/DDBJ whole genome shotgun (WGS) entry which is preliminary data.</text>
</comment>
<dbReference type="Gene3D" id="3.10.10.10">
    <property type="entry name" value="HIV Type 1 Reverse Transcriptase, subunit A, domain 1"/>
    <property type="match status" value="1"/>
</dbReference>
<evidence type="ECO:0000259" key="2">
    <source>
        <dbReference type="PROSITE" id="PS50878"/>
    </source>
</evidence>
<dbReference type="EMBL" id="BQNB010016249">
    <property type="protein sequence ID" value="GJT49571.1"/>
    <property type="molecule type" value="Genomic_DNA"/>
</dbReference>
<accession>A0ABQ5EFF2</accession>
<dbReference type="InterPro" id="IPR043502">
    <property type="entry name" value="DNA/RNA_pol_sf"/>
</dbReference>
<dbReference type="CDD" id="cd01647">
    <property type="entry name" value="RT_LTR"/>
    <property type="match status" value="1"/>
</dbReference>
<keyword evidence="4" id="KW-1185">Reference proteome</keyword>
<dbReference type="PROSITE" id="PS50878">
    <property type="entry name" value="RT_POL"/>
    <property type="match status" value="1"/>
</dbReference>
<proteinExistence type="predicted"/>
<dbReference type="SUPFAM" id="SSF56672">
    <property type="entry name" value="DNA/RNA polymerases"/>
    <property type="match status" value="1"/>
</dbReference>
<reference evidence="3" key="1">
    <citation type="journal article" date="2022" name="Int. J. Mol. Sci.">
        <title>Draft Genome of Tanacetum Coccineum: Genomic Comparison of Closely Related Tanacetum-Family Plants.</title>
        <authorList>
            <person name="Yamashiro T."/>
            <person name="Shiraishi A."/>
            <person name="Nakayama K."/>
            <person name="Satake H."/>
        </authorList>
    </citation>
    <scope>NUCLEOTIDE SEQUENCE</scope>
</reference>
<keyword evidence="3" id="KW-0548">Nucleotidyltransferase</keyword>
<evidence type="ECO:0000256" key="1">
    <source>
        <dbReference type="SAM" id="MobiDB-lite"/>
    </source>
</evidence>
<sequence>MAFSVISISSDSLEESVWTSTARVILFGTIPTTIPSTVPTTDLPVIHADTPDTPPSQDPYEIANSYSLSETSSDSHSDTLSYSSLRRSSSGYAISDSLRDSPTATSAGHLIRDRIRGSKSVTNFEVSSEDGYVPYVPREVGLGVDVEDNYEPYTEPDVDSNIQENSDACIAFANDLRARGMDDRVVVKTAAEEEFESSARGTTEVAIDPRVRPVIDDDVRESIREDVPDHVIANGAIEVTYETLGGLVQRFHDHTIEIPAHRIQVIESVHRDQRHRIVATSQQSTTMLEQIGTSEQDNIALFHPTCKEISSCPRSHREDYFCGCRTMPTATHTEMTQDVINKLIAKRVEEALKVYDAAKNPRTEMEIENEQQEDNVNANCDNGNGNENRNGNPNANNGGVVPVARECAYQDFVKCQPRNFKGIEGVVGLTCWFEKMETVFHIRNCPQRYQVKYATCTLLDGALTWNEIQKMEMKLWNLTVKGNDLTAYNQRFQELTLLCTKIVSKEEDKVEKLQDAIRIVNNPMDLKLKGYAIKNVENKRRFDNNSRDNHGQQQQPFKIQNVNGQNVARANTVGTNVERKWYVGALPYCNKTIVAASSQRAPVGNQIGNACYECGRKGHYRNEYPKLRNQNRRNKTGNNEANARAYAIVGGANPDSNVITGTLLLDNHYASMLFDSGVDRSFVLTTFSALLDVIPYTLDTSYAIELADGRISKTNVILRGCTLGLLVKLQGSRVYSKIDLRSGYHQLRVREGDIPKTAFRTRYGHYEFQVMPFGLTNAPAVFMDLMNQVCKPYLDKFIIVFIDDILIRSKNKKEHEGHLKLILRLLKEEKLFAKFSKCEFWLSAVKFLGDMIDREGIHVDPSKIDSIKDWASPNTPTEIRQFLGLTGYYRRFIEGFSKIARPMTKLTQKSMKID</sequence>
<keyword evidence="3" id="KW-0808">Transferase</keyword>
<reference evidence="3" key="2">
    <citation type="submission" date="2022-01" db="EMBL/GenBank/DDBJ databases">
        <authorList>
            <person name="Yamashiro T."/>
            <person name="Shiraishi A."/>
            <person name="Satake H."/>
            <person name="Nakayama K."/>
        </authorList>
    </citation>
    <scope>NUCLEOTIDE SEQUENCE</scope>
</reference>
<organism evidence="3 4">
    <name type="scientific">Tanacetum coccineum</name>
    <dbReference type="NCBI Taxonomy" id="301880"/>
    <lineage>
        <taxon>Eukaryota</taxon>
        <taxon>Viridiplantae</taxon>
        <taxon>Streptophyta</taxon>
        <taxon>Embryophyta</taxon>
        <taxon>Tracheophyta</taxon>
        <taxon>Spermatophyta</taxon>
        <taxon>Magnoliopsida</taxon>
        <taxon>eudicotyledons</taxon>
        <taxon>Gunneridae</taxon>
        <taxon>Pentapetalae</taxon>
        <taxon>asterids</taxon>
        <taxon>campanulids</taxon>
        <taxon>Asterales</taxon>
        <taxon>Asteraceae</taxon>
        <taxon>Asteroideae</taxon>
        <taxon>Anthemideae</taxon>
        <taxon>Anthemidinae</taxon>
        <taxon>Tanacetum</taxon>
    </lineage>
</organism>
<keyword evidence="3" id="KW-0695">RNA-directed DNA polymerase</keyword>